<dbReference type="InterPro" id="IPR036084">
    <property type="entry name" value="Ser_inhib-like_sf"/>
</dbReference>
<evidence type="ECO:0000256" key="1">
    <source>
        <dbReference type="ARBA" id="ARBA00022690"/>
    </source>
</evidence>
<accession>A0A835G356</accession>
<feature type="domain" description="TIL" evidence="4">
    <location>
        <begin position="98"/>
        <end position="158"/>
    </location>
</feature>
<dbReference type="GO" id="GO:0030414">
    <property type="term" value="F:peptidase inhibitor activity"/>
    <property type="evidence" value="ECO:0007669"/>
    <property type="project" value="UniProtKB-KW"/>
</dbReference>
<dbReference type="InterPro" id="IPR051368">
    <property type="entry name" value="SerProtInhib-TIL_Domain"/>
</dbReference>
<proteinExistence type="predicted"/>
<feature type="chain" id="PRO_5032745374" description="TIL domain-containing protein" evidence="3">
    <location>
        <begin position="18"/>
        <end position="354"/>
    </location>
</feature>
<keyword evidence="1" id="KW-0646">Protease inhibitor</keyword>
<name>A0A835G356_SPOEX</name>
<dbReference type="Gene3D" id="2.10.25.10">
    <property type="entry name" value="Laminin"/>
    <property type="match status" value="4"/>
</dbReference>
<dbReference type="Pfam" id="PF01826">
    <property type="entry name" value="TIL"/>
    <property type="match status" value="4"/>
</dbReference>
<sequence>MWRCAVLSVCCVSLAMAQLGLIDDFDPYSNHEACGPNEYFERCTHDCPPEKTCETRKIGISCLDVITPCIPKCICKEGFYRKSPGGECISEEECGPACGEGEEYKDCRNPCVDESCDAMGSLIPNCTIPEPCEPGCACKEGFYKLYNFTSICVPKCYCRQLRDTPECTNFVYKQTQAPTFNIRIADNMWKCALLLSVCYLGLAAAQELSEDVNPSYFPPACGENEYFEKCTHECPPEKTCQTRLITVYCPAVVMPCIPKCVCKPGYYRNGPGGPCISEEECGPACREGEEYKECRNPCVDESCDAMGSLIPGCKSPETCEPGCACREGFYKLYNFFCVPKCYCPALKNTPECRN</sequence>
<dbReference type="AlphaFoldDB" id="A0A835G356"/>
<dbReference type="Proteomes" id="UP000648187">
    <property type="component" value="Unassembled WGS sequence"/>
</dbReference>
<keyword evidence="2" id="KW-1015">Disulfide bond</keyword>
<evidence type="ECO:0000313" key="5">
    <source>
        <dbReference type="EMBL" id="KAF9405826.1"/>
    </source>
</evidence>
<feature type="domain" description="TIL" evidence="4">
    <location>
        <begin position="34"/>
        <end position="94"/>
    </location>
</feature>
<keyword evidence="6" id="KW-1185">Reference proteome</keyword>
<protein>
    <recommendedName>
        <fullName evidence="4">TIL domain-containing protein</fullName>
    </recommendedName>
</protein>
<dbReference type="PANTHER" id="PTHR23259:SF70">
    <property type="entry name" value="ACCESSORY GLAND PROTEIN ACP62F-RELATED"/>
    <property type="match status" value="1"/>
</dbReference>
<evidence type="ECO:0000259" key="4">
    <source>
        <dbReference type="Pfam" id="PF01826"/>
    </source>
</evidence>
<dbReference type="PANTHER" id="PTHR23259">
    <property type="entry name" value="RIDDLE"/>
    <property type="match status" value="1"/>
</dbReference>
<feature type="domain" description="TIL" evidence="4">
    <location>
        <begin position="221"/>
        <end position="281"/>
    </location>
</feature>
<keyword evidence="3" id="KW-0732">Signal</keyword>
<evidence type="ECO:0000256" key="2">
    <source>
        <dbReference type="ARBA" id="ARBA00023157"/>
    </source>
</evidence>
<dbReference type="EMBL" id="JACKWZ010000675">
    <property type="protein sequence ID" value="KAF9405826.1"/>
    <property type="molecule type" value="Genomic_DNA"/>
</dbReference>
<evidence type="ECO:0000256" key="3">
    <source>
        <dbReference type="SAM" id="SignalP"/>
    </source>
</evidence>
<evidence type="ECO:0000313" key="6">
    <source>
        <dbReference type="Proteomes" id="UP000648187"/>
    </source>
</evidence>
<dbReference type="InterPro" id="IPR002919">
    <property type="entry name" value="TIL_dom"/>
</dbReference>
<comment type="caution">
    <text evidence="5">The sequence shown here is derived from an EMBL/GenBank/DDBJ whole genome shotgun (WGS) entry which is preliminary data.</text>
</comment>
<gene>
    <name evidence="5" type="ORF">HW555_013585</name>
</gene>
<reference evidence="5" key="1">
    <citation type="submission" date="2020-08" db="EMBL/GenBank/DDBJ databases">
        <title>Spodoptera exigua strain:BAW_Kor-Di-RS1 Genome sequencing and assembly.</title>
        <authorList>
            <person name="Kim J."/>
            <person name="Nam H.Y."/>
            <person name="Kwon M."/>
            <person name="Choi J.H."/>
            <person name="Cho S.R."/>
            <person name="Kim G.-H."/>
        </authorList>
    </citation>
    <scope>NUCLEOTIDE SEQUENCE</scope>
    <source>
        <strain evidence="5">BAW_Kor-Di-RS1</strain>
        <tissue evidence="5">Whole-body</tissue>
    </source>
</reference>
<feature type="signal peptide" evidence="3">
    <location>
        <begin position="1"/>
        <end position="17"/>
    </location>
</feature>
<organism evidence="5 6">
    <name type="scientific">Spodoptera exigua</name>
    <name type="common">Beet armyworm</name>
    <name type="synonym">Noctua fulgens</name>
    <dbReference type="NCBI Taxonomy" id="7107"/>
    <lineage>
        <taxon>Eukaryota</taxon>
        <taxon>Metazoa</taxon>
        <taxon>Ecdysozoa</taxon>
        <taxon>Arthropoda</taxon>
        <taxon>Hexapoda</taxon>
        <taxon>Insecta</taxon>
        <taxon>Pterygota</taxon>
        <taxon>Neoptera</taxon>
        <taxon>Endopterygota</taxon>
        <taxon>Lepidoptera</taxon>
        <taxon>Glossata</taxon>
        <taxon>Ditrysia</taxon>
        <taxon>Noctuoidea</taxon>
        <taxon>Noctuidae</taxon>
        <taxon>Amphipyrinae</taxon>
        <taxon>Spodoptera</taxon>
    </lineage>
</organism>
<feature type="domain" description="TIL" evidence="4">
    <location>
        <begin position="285"/>
        <end position="343"/>
    </location>
</feature>
<dbReference type="SUPFAM" id="SSF57567">
    <property type="entry name" value="Serine protease inhibitors"/>
    <property type="match status" value="3"/>
</dbReference>
<dbReference type="CDD" id="cd19941">
    <property type="entry name" value="TIL"/>
    <property type="match status" value="4"/>
</dbReference>